<proteinExistence type="predicted"/>
<dbReference type="EMBL" id="NILC01000026">
    <property type="protein sequence ID" value="TWL25604.1"/>
    <property type="molecule type" value="Genomic_DNA"/>
</dbReference>
<dbReference type="PANTHER" id="PTHR33434">
    <property type="entry name" value="DEGV DOMAIN-CONTAINING PROTEIN DR_1986-RELATED"/>
    <property type="match status" value="1"/>
</dbReference>
<organism evidence="1 2">
    <name type="scientific">Bacillus licheniformis</name>
    <dbReference type="NCBI Taxonomy" id="1402"/>
    <lineage>
        <taxon>Bacteria</taxon>
        <taxon>Bacillati</taxon>
        <taxon>Bacillota</taxon>
        <taxon>Bacilli</taxon>
        <taxon>Bacillales</taxon>
        <taxon>Bacillaceae</taxon>
        <taxon>Bacillus</taxon>
    </lineage>
</organism>
<gene>
    <name evidence="1" type="ORF">CHCC16736_4487</name>
</gene>
<dbReference type="InterPro" id="IPR019986">
    <property type="entry name" value="YloV-like"/>
</dbReference>
<dbReference type="InterPro" id="IPR048394">
    <property type="entry name" value="FakA-like_M"/>
</dbReference>
<evidence type="ECO:0000313" key="1">
    <source>
        <dbReference type="EMBL" id="TWL25604.1"/>
    </source>
</evidence>
<reference evidence="1 2" key="1">
    <citation type="submission" date="2019-06" db="EMBL/GenBank/DDBJ databases">
        <title>Genome sequence analysis of &gt;100 Bacillus licheniformis strains suggests intrinsic resistance to this species.</title>
        <authorList>
            <person name="Wels M."/>
            <person name="Siezen R.J."/>
            <person name="Johansen E."/>
            <person name="Stuer-Lauridsen B."/>
            <person name="Bjerre K."/>
            <person name="Nielsen B.K.K."/>
        </authorList>
    </citation>
    <scope>NUCLEOTIDE SEQUENCE [LARGE SCALE GENOMIC DNA]</scope>
    <source>
        <strain evidence="1 2">BAC-16736</strain>
    </source>
</reference>
<dbReference type="Pfam" id="PF02734">
    <property type="entry name" value="Dak2"/>
    <property type="match status" value="1"/>
</dbReference>
<dbReference type="NCBIfam" id="TIGR03599">
    <property type="entry name" value="YloV"/>
    <property type="match status" value="1"/>
</dbReference>
<protein>
    <submittedName>
        <fullName evidence="1">Uncharacterized protein</fullName>
    </submittedName>
</protein>
<dbReference type="SMART" id="SM01121">
    <property type="entry name" value="Dak1_2"/>
    <property type="match status" value="1"/>
</dbReference>
<dbReference type="Pfam" id="PF13684">
    <property type="entry name" value="FakA-like_C"/>
    <property type="match status" value="1"/>
</dbReference>
<dbReference type="SUPFAM" id="SSF101473">
    <property type="entry name" value="DhaL-like"/>
    <property type="match status" value="1"/>
</dbReference>
<dbReference type="Proteomes" id="UP000435910">
    <property type="component" value="Unassembled WGS sequence"/>
</dbReference>
<dbReference type="AlphaFoldDB" id="A0A415J1F7"/>
<dbReference type="PANTHER" id="PTHR33434:SF4">
    <property type="entry name" value="PHOSPHATASE PROTEIN"/>
    <property type="match status" value="1"/>
</dbReference>
<dbReference type="RefSeq" id="WP_026699222.1">
    <property type="nucleotide sequence ID" value="NZ_BOQW01000004.1"/>
</dbReference>
<dbReference type="SMART" id="SM01120">
    <property type="entry name" value="Dak2"/>
    <property type="match status" value="1"/>
</dbReference>
<dbReference type="PROSITE" id="PS51480">
    <property type="entry name" value="DHAL"/>
    <property type="match status" value="1"/>
</dbReference>
<accession>A0A415J1F7</accession>
<dbReference type="Gene3D" id="1.25.40.340">
    <property type="match status" value="1"/>
</dbReference>
<dbReference type="InterPro" id="IPR050270">
    <property type="entry name" value="DegV_domain_contain"/>
</dbReference>
<sequence length="556" mass="59501">MSIRNLDGKAFADMILYGAHHLSQNANVVDALNVFPVPDGDTGTNMNLSMTSGAKEVEQIDTANIGKVAQSLSRGLLMGARGNSGVILSQLFRGFGKSIEQKSEINAKEFAAAFQAGVDTAYKAVMKPVEGTILTVAKDAAKKAVLAAQTETNIIKVMEAVVNEAEASLERTPELLPVLKEVGVVDSGGKGLLYVYEGFLASLKGEKLSDKAAALPSLDDLVSAEHHKNAQSHMNTEDIEFGYCTEFMVKLDSGKRNFNEDAFRQDLSRFGDSLLVVSDENIAKVHIHAEYPGEVMTYAQKYGSLINMKIENMREQHSAILSQNKQETAPAEKAPADKQPYGIVTVAMGEGIAELFESIGATKIIEGGQTMNPSTEDIVQAIKDANADTVVILPNNSNIVMAANQAADVAGQHVIVIPTKTVPQGMAALLAFNPALSADENEAAMLGAIGEVKSGQITYAVRDTNIDGIDIKKGDFMGILNGKIVETASDQLTAAKKLIAGMIDEDSEIVTVIKGEDAPEEEAEELAAYISETYEDVEVEVHDGKQPLYSYILAVE</sequence>
<evidence type="ECO:0000313" key="2">
    <source>
        <dbReference type="Proteomes" id="UP000435910"/>
    </source>
</evidence>
<dbReference type="GO" id="GO:0006071">
    <property type="term" value="P:glycerol metabolic process"/>
    <property type="evidence" value="ECO:0007669"/>
    <property type="project" value="InterPro"/>
</dbReference>
<name>A0A415J1F7_BACLI</name>
<dbReference type="InterPro" id="IPR033470">
    <property type="entry name" value="FakA-like_C"/>
</dbReference>
<comment type="caution">
    <text evidence="1">The sequence shown here is derived from an EMBL/GenBank/DDBJ whole genome shotgun (WGS) entry which is preliminary data.</text>
</comment>
<dbReference type="GO" id="GO:0004371">
    <property type="term" value="F:glycerone kinase activity"/>
    <property type="evidence" value="ECO:0007669"/>
    <property type="project" value="InterPro"/>
</dbReference>
<dbReference type="Pfam" id="PF21645">
    <property type="entry name" value="FakA-like_M"/>
    <property type="match status" value="1"/>
</dbReference>
<dbReference type="InterPro" id="IPR004007">
    <property type="entry name" value="DhaL_dom"/>
</dbReference>
<dbReference type="InterPro" id="IPR036117">
    <property type="entry name" value="DhaL_dom_sf"/>
</dbReference>